<dbReference type="PANTHER" id="PTHR30246">
    <property type="entry name" value="2-KETO-3-DEOXY-6-PHOSPHOGLUCONATE ALDOLASE"/>
    <property type="match status" value="1"/>
</dbReference>
<evidence type="ECO:0000313" key="7">
    <source>
        <dbReference type="Proteomes" id="UP000245474"/>
    </source>
</evidence>
<organism evidence="6 7">
    <name type="scientific">Sediminicurvatus halobius</name>
    <dbReference type="NCBI Taxonomy" id="2182432"/>
    <lineage>
        <taxon>Bacteria</taxon>
        <taxon>Pseudomonadati</taxon>
        <taxon>Pseudomonadota</taxon>
        <taxon>Gammaproteobacteria</taxon>
        <taxon>Chromatiales</taxon>
        <taxon>Ectothiorhodospiraceae</taxon>
        <taxon>Sediminicurvatus</taxon>
    </lineage>
</organism>
<comment type="pathway">
    <text evidence="1">Carbohydrate acid metabolism.</text>
</comment>
<comment type="subunit">
    <text evidence="3">Homotrimer.</text>
</comment>
<dbReference type="Proteomes" id="UP000245474">
    <property type="component" value="Unassembled WGS sequence"/>
</dbReference>
<keyword evidence="5" id="KW-0119">Carbohydrate metabolism</keyword>
<dbReference type="Pfam" id="PF01081">
    <property type="entry name" value="Aldolase"/>
    <property type="match status" value="1"/>
</dbReference>
<dbReference type="RefSeq" id="WP_109677171.1">
    <property type="nucleotide sequence ID" value="NZ_CP086615.1"/>
</dbReference>
<comment type="similarity">
    <text evidence="2">Belongs to the KHG/KDPG aldolase family.</text>
</comment>
<reference evidence="6 7" key="1">
    <citation type="submission" date="2018-05" db="EMBL/GenBank/DDBJ databases">
        <title>Spiribacter halobius sp. nov., a moderately halophilic bacterium isolated from marine solar saltern.</title>
        <authorList>
            <person name="Zheng W.-S."/>
            <person name="Lu D.-C."/>
            <person name="Du Z.-J."/>
        </authorList>
    </citation>
    <scope>NUCLEOTIDE SEQUENCE [LARGE SCALE GENOMIC DNA]</scope>
    <source>
        <strain evidence="6 7">E85</strain>
    </source>
</reference>
<accession>A0A2U2N5R3</accession>
<keyword evidence="7" id="KW-1185">Reference proteome</keyword>
<dbReference type="OrthoDB" id="9805177at2"/>
<dbReference type="SUPFAM" id="SSF51569">
    <property type="entry name" value="Aldolase"/>
    <property type="match status" value="1"/>
</dbReference>
<evidence type="ECO:0000256" key="1">
    <source>
        <dbReference type="ARBA" id="ARBA00004761"/>
    </source>
</evidence>
<gene>
    <name evidence="6" type="ORF">DEM34_05775</name>
</gene>
<dbReference type="GO" id="GO:0016829">
    <property type="term" value="F:lyase activity"/>
    <property type="evidence" value="ECO:0007669"/>
    <property type="project" value="UniProtKB-KW"/>
</dbReference>
<name>A0A2U2N5R3_9GAMM</name>
<evidence type="ECO:0000256" key="2">
    <source>
        <dbReference type="ARBA" id="ARBA00006906"/>
    </source>
</evidence>
<dbReference type="NCBIfam" id="NF006600">
    <property type="entry name" value="PRK09140.1"/>
    <property type="match status" value="1"/>
</dbReference>
<dbReference type="PANTHER" id="PTHR30246:SF1">
    <property type="entry name" value="2-DEHYDRO-3-DEOXY-6-PHOSPHOGALACTONATE ALDOLASE-RELATED"/>
    <property type="match status" value="1"/>
</dbReference>
<dbReference type="InterPro" id="IPR000887">
    <property type="entry name" value="Aldlse_KDPG_KHG"/>
</dbReference>
<protein>
    <submittedName>
        <fullName evidence="6">2-dehydro-3-deoxy-6-phosphogalactonate aldolase</fullName>
    </submittedName>
</protein>
<dbReference type="CDD" id="cd00452">
    <property type="entry name" value="KDPG_aldolase"/>
    <property type="match status" value="1"/>
</dbReference>
<evidence type="ECO:0000256" key="5">
    <source>
        <dbReference type="ARBA" id="ARBA00023277"/>
    </source>
</evidence>
<sequence length="211" mass="21507">MHAALDNALAELPLVAILRGVTPQAVLPVADALLAEGFRLIEVPLNSPDPWASLERLAAHCPEGVLAGAGTVLTADDARRLAVTGCRLLVTPNTDAEVIAAARAEGLATLIGCMTPTEALAATTSGADALKLFPAASLGPGYLRDLRAVLPPALPVLAVGGIDAGNLGDFHAAGARGFGLGSNLYKPGRPPEEVRARARDLVAAWRALPPG</sequence>
<dbReference type="EMBL" id="QFFI01000006">
    <property type="protein sequence ID" value="PWG64388.1"/>
    <property type="molecule type" value="Genomic_DNA"/>
</dbReference>
<evidence type="ECO:0000256" key="3">
    <source>
        <dbReference type="ARBA" id="ARBA00011233"/>
    </source>
</evidence>
<dbReference type="AlphaFoldDB" id="A0A2U2N5R3"/>
<keyword evidence="4" id="KW-0456">Lyase</keyword>
<dbReference type="InterPro" id="IPR031338">
    <property type="entry name" value="KDPG/KHG_AS_2"/>
</dbReference>
<comment type="caution">
    <text evidence="6">The sequence shown here is derived from an EMBL/GenBank/DDBJ whole genome shotgun (WGS) entry which is preliminary data.</text>
</comment>
<dbReference type="InterPro" id="IPR013785">
    <property type="entry name" value="Aldolase_TIM"/>
</dbReference>
<dbReference type="PROSITE" id="PS00160">
    <property type="entry name" value="ALDOLASE_KDPG_KHG_2"/>
    <property type="match status" value="1"/>
</dbReference>
<proteinExistence type="inferred from homology"/>
<dbReference type="Gene3D" id="3.20.20.70">
    <property type="entry name" value="Aldolase class I"/>
    <property type="match status" value="1"/>
</dbReference>
<evidence type="ECO:0000313" key="6">
    <source>
        <dbReference type="EMBL" id="PWG64388.1"/>
    </source>
</evidence>
<evidence type="ECO:0000256" key="4">
    <source>
        <dbReference type="ARBA" id="ARBA00023239"/>
    </source>
</evidence>